<protein>
    <submittedName>
        <fullName evidence="1">Ornithine cyclodeaminase</fullName>
    </submittedName>
</protein>
<dbReference type="PIRSF" id="PIRSF001439">
    <property type="entry name" value="CryM"/>
    <property type="match status" value="1"/>
</dbReference>
<dbReference type="EMBL" id="LOTQ01000028">
    <property type="protein sequence ID" value="KVA05799.1"/>
    <property type="molecule type" value="Genomic_DNA"/>
</dbReference>
<dbReference type="InterPro" id="IPR023401">
    <property type="entry name" value="ODC_N"/>
</dbReference>
<dbReference type="Proteomes" id="UP000056450">
    <property type="component" value="Unassembled WGS sequence"/>
</dbReference>
<name>A0AAP1C503_9BURK</name>
<gene>
    <name evidence="1" type="ORF">WI41_17855</name>
</gene>
<comment type="caution">
    <text evidence="1">The sequence shown here is derived from an EMBL/GenBank/DDBJ whole genome shotgun (WGS) entry which is preliminary data.</text>
</comment>
<proteinExistence type="predicted"/>
<dbReference type="SUPFAM" id="SSF51735">
    <property type="entry name" value="NAD(P)-binding Rossmann-fold domains"/>
    <property type="match status" value="1"/>
</dbReference>
<dbReference type="PANTHER" id="PTHR13812">
    <property type="entry name" value="KETIMINE REDUCTASE MU-CRYSTALLIN"/>
    <property type="match status" value="1"/>
</dbReference>
<dbReference type="InterPro" id="IPR003462">
    <property type="entry name" value="ODC_Mu_crystall"/>
</dbReference>
<dbReference type="Gene3D" id="3.40.50.720">
    <property type="entry name" value="NAD(P)-binding Rossmann-like Domain"/>
    <property type="match status" value="1"/>
</dbReference>
<dbReference type="AlphaFoldDB" id="A0AAP1C503"/>
<dbReference type="RefSeq" id="WP_040139167.1">
    <property type="nucleotide sequence ID" value="NZ_CBCPGW010000027.1"/>
</dbReference>
<dbReference type="GO" id="GO:0005737">
    <property type="term" value="C:cytoplasm"/>
    <property type="evidence" value="ECO:0007669"/>
    <property type="project" value="TreeGrafter"/>
</dbReference>
<organism evidence="1 2">
    <name type="scientific">Burkholderia latens</name>
    <dbReference type="NCBI Taxonomy" id="488446"/>
    <lineage>
        <taxon>Bacteria</taxon>
        <taxon>Pseudomonadati</taxon>
        <taxon>Pseudomonadota</taxon>
        <taxon>Betaproteobacteria</taxon>
        <taxon>Burkholderiales</taxon>
        <taxon>Burkholderiaceae</taxon>
        <taxon>Burkholderia</taxon>
        <taxon>Burkholderia cepacia complex</taxon>
    </lineage>
</organism>
<reference evidence="1 2" key="1">
    <citation type="submission" date="2015-11" db="EMBL/GenBank/DDBJ databases">
        <title>Expanding the genomic diversity of Burkholderia species for the development of highly accurate diagnostics.</title>
        <authorList>
            <person name="Sahl J."/>
            <person name="Keim P."/>
            <person name="Wagner D."/>
        </authorList>
    </citation>
    <scope>NUCLEOTIDE SEQUENCE [LARGE SCALE GENOMIC DNA]</scope>
    <source>
        <strain evidence="1 2">RF32-BP12</strain>
    </source>
</reference>
<accession>A0AAP1C503</accession>
<dbReference type="Gene3D" id="3.30.1780.10">
    <property type="entry name" value="ornithine cyclodeaminase, domain 1"/>
    <property type="match status" value="1"/>
</dbReference>
<dbReference type="PANTHER" id="PTHR13812:SF19">
    <property type="entry name" value="KETIMINE REDUCTASE MU-CRYSTALLIN"/>
    <property type="match status" value="1"/>
</dbReference>
<dbReference type="InterPro" id="IPR036291">
    <property type="entry name" value="NAD(P)-bd_dom_sf"/>
</dbReference>
<dbReference type="KEGG" id="blat:WK25_20860"/>
<sequence length="323" mass="34422">MPTDAQLLLLDRDAVEPALQAEPVMAAVREAFVLHSRRAGRVFPVVREKLHTGGVFGIKAGDVASQDLLGFKAAGFWPGNRRRGGEPHQATIALFDPASGRPLCIMDGNAITTARTGAAGGLGLQALARRDSSRICVFGTGVQAHVQLDYAIRLLPQRCTVQYVNVGGEPDPVFEAAFRGRCDIRVARSRNDAVADSDVVITATPGGGPLFDADAVRPGTHLTCVGADTAGKRELPEGVLARARIFVDDHEQARTIGECQWAPDLPRTEIGDVLAGTVSIGRSANEITVFDMTGLALQDLTVARLLYRQAVDNGAGRSIPWAW</sequence>
<evidence type="ECO:0000313" key="2">
    <source>
        <dbReference type="Proteomes" id="UP000056450"/>
    </source>
</evidence>
<evidence type="ECO:0000313" key="1">
    <source>
        <dbReference type="EMBL" id="KVA05799.1"/>
    </source>
</evidence>
<dbReference type="Pfam" id="PF02423">
    <property type="entry name" value="OCD_Mu_crystall"/>
    <property type="match status" value="1"/>
</dbReference>